<feature type="signal peptide" evidence="5">
    <location>
        <begin position="1"/>
        <end position="27"/>
    </location>
</feature>
<evidence type="ECO:0000256" key="3">
    <source>
        <dbReference type="ARBA" id="ARBA00022448"/>
    </source>
</evidence>
<comment type="subcellular location">
    <subcellularLocation>
        <location evidence="1">Cell envelope</location>
    </subcellularLocation>
</comment>
<feature type="chain" id="PRO_5046552425" evidence="5">
    <location>
        <begin position="28"/>
        <end position="341"/>
    </location>
</feature>
<organism evidence="7 8">
    <name type="scientific">Klenkia sesuvii</name>
    <dbReference type="NCBI Taxonomy" id="3103137"/>
    <lineage>
        <taxon>Bacteria</taxon>
        <taxon>Bacillati</taxon>
        <taxon>Actinomycetota</taxon>
        <taxon>Actinomycetes</taxon>
        <taxon>Geodermatophilales</taxon>
        <taxon>Geodermatophilaceae</taxon>
        <taxon>Klenkia</taxon>
    </lineage>
</organism>
<dbReference type="PANTHER" id="PTHR30532">
    <property type="entry name" value="IRON III DICITRATE-BINDING PERIPLASMIC PROTEIN"/>
    <property type="match status" value="1"/>
</dbReference>
<dbReference type="RefSeq" id="WP_336403960.1">
    <property type="nucleotide sequence ID" value="NZ_JBAPLU010000007.1"/>
</dbReference>
<dbReference type="PROSITE" id="PS51257">
    <property type="entry name" value="PROKAR_LIPOPROTEIN"/>
    <property type="match status" value="1"/>
</dbReference>
<evidence type="ECO:0000313" key="7">
    <source>
        <dbReference type="EMBL" id="MEI4271822.1"/>
    </source>
</evidence>
<feature type="domain" description="Fe/B12 periplasmic-binding" evidence="6">
    <location>
        <begin position="100"/>
        <end position="312"/>
    </location>
</feature>
<dbReference type="Gene3D" id="3.40.50.1980">
    <property type="entry name" value="Nitrogenase molybdenum iron protein domain"/>
    <property type="match status" value="2"/>
</dbReference>
<dbReference type="PANTHER" id="PTHR30532:SF24">
    <property type="entry name" value="FERRIC ENTEROBACTIN-BINDING PERIPLASMIC PROTEIN FEPB"/>
    <property type="match status" value="1"/>
</dbReference>
<sequence length="341" mass="35707">MTTGSLRRGAAASVGLAAALALVSCSAESSGTADDAAGGSSAGWTFTDDVGETITLDEAPERVASYADYALGLHSLDVDPVAVFGRVPVADDVRFADYDLSDVAVVGNGYGEVDIEAMAAADPDVIVVGIYPSDREGTVDLDGPRYGLQDTAQQQQLEAIAPLITIEVGGTGQGVIDSLNRLAVALGADESTVEEAKAEFDAAAAELQDAAESSGVEVTQMYADASSGIYVAKPDDEPEMELYRGYGVDFTDLNPDDGNYYWDIYSWENASQMSTGDVLLLNVEGFQAADLAEQPTFATHPALVAGQAYEWNGAAMDYRSQAAHMSELAEILRSAQDVNPA</sequence>
<comment type="caution">
    <text evidence="7">The sequence shown here is derived from an EMBL/GenBank/DDBJ whole genome shotgun (WGS) entry which is preliminary data.</text>
</comment>
<gene>
    <name evidence="7" type="ORF">TEK04_08810</name>
</gene>
<protein>
    <submittedName>
        <fullName evidence="7">ABC transporter substrate-binding protein</fullName>
    </submittedName>
</protein>
<keyword evidence="3" id="KW-0813">Transport</keyword>
<evidence type="ECO:0000256" key="1">
    <source>
        <dbReference type="ARBA" id="ARBA00004196"/>
    </source>
</evidence>
<proteinExistence type="inferred from homology"/>
<evidence type="ECO:0000313" key="8">
    <source>
        <dbReference type="Proteomes" id="UP001361570"/>
    </source>
</evidence>
<evidence type="ECO:0000256" key="5">
    <source>
        <dbReference type="SAM" id="SignalP"/>
    </source>
</evidence>
<dbReference type="InterPro" id="IPR051313">
    <property type="entry name" value="Bact_iron-sidero_bind"/>
</dbReference>
<dbReference type="Proteomes" id="UP001361570">
    <property type="component" value="Unassembled WGS sequence"/>
</dbReference>
<keyword evidence="4 5" id="KW-0732">Signal</keyword>
<dbReference type="EMBL" id="JBAPLU010000007">
    <property type="protein sequence ID" value="MEI4271822.1"/>
    <property type="molecule type" value="Genomic_DNA"/>
</dbReference>
<reference evidence="7 8" key="1">
    <citation type="submission" date="2024-03" db="EMBL/GenBank/DDBJ databases">
        <title>Draft genome sequence of Klenkia sp. LSe6-5.</title>
        <authorList>
            <person name="Duangmal K."/>
            <person name="Chantavorakit T."/>
        </authorList>
    </citation>
    <scope>NUCLEOTIDE SEQUENCE [LARGE SCALE GENOMIC DNA]</scope>
    <source>
        <strain evidence="7 8">LSe6-5</strain>
    </source>
</reference>
<evidence type="ECO:0000256" key="4">
    <source>
        <dbReference type="ARBA" id="ARBA00022729"/>
    </source>
</evidence>
<accession>A0ABU8DSI0</accession>
<dbReference type="InterPro" id="IPR002491">
    <property type="entry name" value="ABC_transptr_periplasmic_BD"/>
</dbReference>
<evidence type="ECO:0000259" key="6">
    <source>
        <dbReference type="Pfam" id="PF01497"/>
    </source>
</evidence>
<comment type="similarity">
    <text evidence="2">Belongs to the bacterial solute-binding protein 8 family.</text>
</comment>
<keyword evidence="8" id="KW-1185">Reference proteome</keyword>
<dbReference type="Pfam" id="PF01497">
    <property type="entry name" value="Peripla_BP_2"/>
    <property type="match status" value="1"/>
</dbReference>
<dbReference type="SUPFAM" id="SSF53807">
    <property type="entry name" value="Helical backbone' metal receptor"/>
    <property type="match status" value="1"/>
</dbReference>
<evidence type="ECO:0000256" key="2">
    <source>
        <dbReference type="ARBA" id="ARBA00008814"/>
    </source>
</evidence>
<name>A0ABU8DSI0_9ACTN</name>